<dbReference type="InterPro" id="IPR050307">
    <property type="entry name" value="Sterol_Desaturase_Related"/>
</dbReference>
<feature type="transmembrane region" description="Helical" evidence="5">
    <location>
        <begin position="206"/>
        <end position="226"/>
    </location>
</feature>
<reference evidence="7" key="1">
    <citation type="submission" date="2023-01" db="EMBL/GenBank/DDBJ databases">
        <title>Metagenome sequencing of chrysophaentin producing Chrysophaeum taylorii.</title>
        <authorList>
            <person name="Davison J."/>
            <person name="Bewley C."/>
        </authorList>
    </citation>
    <scope>NUCLEOTIDE SEQUENCE</scope>
    <source>
        <strain evidence="7">NIES-1699</strain>
    </source>
</reference>
<evidence type="ECO:0000259" key="6">
    <source>
        <dbReference type="Pfam" id="PF04116"/>
    </source>
</evidence>
<evidence type="ECO:0000313" key="8">
    <source>
        <dbReference type="Proteomes" id="UP001230188"/>
    </source>
</evidence>
<evidence type="ECO:0000313" key="7">
    <source>
        <dbReference type="EMBL" id="KAJ8608563.1"/>
    </source>
</evidence>
<evidence type="ECO:0000256" key="3">
    <source>
        <dbReference type="ARBA" id="ARBA00022989"/>
    </source>
</evidence>
<evidence type="ECO:0000256" key="5">
    <source>
        <dbReference type="SAM" id="Phobius"/>
    </source>
</evidence>
<dbReference type="Proteomes" id="UP001230188">
    <property type="component" value="Unassembled WGS sequence"/>
</dbReference>
<organism evidence="7 8">
    <name type="scientific">Chrysophaeum taylorii</name>
    <dbReference type="NCBI Taxonomy" id="2483200"/>
    <lineage>
        <taxon>Eukaryota</taxon>
        <taxon>Sar</taxon>
        <taxon>Stramenopiles</taxon>
        <taxon>Ochrophyta</taxon>
        <taxon>Pelagophyceae</taxon>
        <taxon>Pelagomonadales</taxon>
        <taxon>Pelagomonadaceae</taxon>
        <taxon>Chrysophaeum</taxon>
    </lineage>
</organism>
<dbReference type="GO" id="GO:0005506">
    <property type="term" value="F:iron ion binding"/>
    <property type="evidence" value="ECO:0007669"/>
    <property type="project" value="InterPro"/>
</dbReference>
<dbReference type="PANTHER" id="PTHR11863">
    <property type="entry name" value="STEROL DESATURASE"/>
    <property type="match status" value="1"/>
</dbReference>
<accession>A0AAD7UJM5</accession>
<keyword evidence="3 5" id="KW-1133">Transmembrane helix</keyword>
<feature type="transmembrane region" description="Helical" evidence="5">
    <location>
        <begin position="97"/>
        <end position="118"/>
    </location>
</feature>
<dbReference type="GO" id="GO:0016020">
    <property type="term" value="C:membrane"/>
    <property type="evidence" value="ECO:0007669"/>
    <property type="project" value="UniProtKB-SubCell"/>
</dbReference>
<protein>
    <recommendedName>
        <fullName evidence="6">Fatty acid hydroxylase domain-containing protein</fullName>
    </recommendedName>
</protein>
<dbReference type="InterPro" id="IPR006694">
    <property type="entry name" value="Fatty_acid_hydroxylase"/>
</dbReference>
<evidence type="ECO:0000256" key="1">
    <source>
        <dbReference type="ARBA" id="ARBA00004370"/>
    </source>
</evidence>
<keyword evidence="2 5" id="KW-0812">Transmembrane</keyword>
<sequence length="301" mass="33328">MGDQFTPRLGVRPEYPPLRTIVLKSLKPYVRDCFFAFLILSVVKPIDPGHLGERLCFTLGTGLVHSLALVVTALPLCVCDKFALLSQFKLPRKTSQLAPPSLLAALVGEVALSHFVMVPLSSYLMYPMVKAFGMPAFTDAPVNIVRDVAIAHLCNDLGFYWAHRCLHSQLLYKHFHKKHHVFTGTIGPSAEFATVIEVIFSHMLPTFVGCVVVGSHVLVFWTWLFLRLKQTFEEHSGYAFANTWADTLLIAQPESAIEHDHHHAVNRGTFGALWLDYLCGTMDAFVAAGFYEGLGPTSAGS</sequence>
<keyword evidence="4 5" id="KW-0472">Membrane</keyword>
<name>A0AAD7UJM5_9STRA</name>
<dbReference type="Pfam" id="PF04116">
    <property type="entry name" value="FA_hydroxylase"/>
    <property type="match status" value="1"/>
</dbReference>
<evidence type="ECO:0000256" key="2">
    <source>
        <dbReference type="ARBA" id="ARBA00022692"/>
    </source>
</evidence>
<comment type="subcellular location">
    <subcellularLocation>
        <location evidence="1">Membrane</location>
    </subcellularLocation>
</comment>
<dbReference type="GO" id="GO:0008610">
    <property type="term" value="P:lipid biosynthetic process"/>
    <property type="evidence" value="ECO:0007669"/>
    <property type="project" value="InterPro"/>
</dbReference>
<evidence type="ECO:0000256" key="4">
    <source>
        <dbReference type="ARBA" id="ARBA00023136"/>
    </source>
</evidence>
<dbReference type="EMBL" id="JAQMWT010000166">
    <property type="protein sequence ID" value="KAJ8608563.1"/>
    <property type="molecule type" value="Genomic_DNA"/>
</dbReference>
<feature type="transmembrane region" description="Helical" evidence="5">
    <location>
        <begin position="66"/>
        <end position="85"/>
    </location>
</feature>
<proteinExistence type="predicted"/>
<gene>
    <name evidence="7" type="ORF">CTAYLR_005963</name>
</gene>
<dbReference type="GO" id="GO:0016491">
    <property type="term" value="F:oxidoreductase activity"/>
    <property type="evidence" value="ECO:0007669"/>
    <property type="project" value="InterPro"/>
</dbReference>
<keyword evidence="8" id="KW-1185">Reference proteome</keyword>
<comment type="caution">
    <text evidence="7">The sequence shown here is derived from an EMBL/GenBank/DDBJ whole genome shotgun (WGS) entry which is preliminary data.</text>
</comment>
<dbReference type="AlphaFoldDB" id="A0AAD7UJM5"/>
<feature type="domain" description="Fatty acid hydroxylase" evidence="6">
    <location>
        <begin position="149"/>
        <end position="281"/>
    </location>
</feature>